<dbReference type="PRINTS" id="PR00038">
    <property type="entry name" value="HTHLUXR"/>
</dbReference>
<name>A0A644Y059_9ZZZZ</name>
<proteinExistence type="predicted"/>
<gene>
    <name evidence="5" type="ORF">SDC9_68330</name>
</gene>
<dbReference type="InterPro" id="IPR000792">
    <property type="entry name" value="Tscrpt_reg_LuxR_C"/>
</dbReference>
<evidence type="ECO:0000313" key="5">
    <source>
        <dbReference type="EMBL" id="MPM21880.1"/>
    </source>
</evidence>
<dbReference type="Gene3D" id="3.30.450.20">
    <property type="entry name" value="PAS domain"/>
    <property type="match status" value="1"/>
</dbReference>
<keyword evidence="2" id="KW-0238">DNA-binding</keyword>
<dbReference type="PANTHER" id="PTHR44688:SF16">
    <property type="entry name" value="DNA-BINDING TRANSCRIPTIONAL ACTIVATOR DEVR_DOSR"/>
    <property type="match status" value="1"/>
</dbReference>
<protein>
    <recommendedName>
        <fullName evidence="4">HTH luxR-type domain-containing protein</fullName>
    </recommendedName>
</protein>
<dbReference type="InterPro" id="IPR016032">
    <property type="entry name" value="Sig_transdc_resp-reg_C-effctor"/>
</dbReference>
<dbReference type="Pfam" id="PF00196">
    <property type="entry name" value="GerE"/>
    <property type="match status" value="1"/>
</dbReference>
<dbReference type="SMART" id="SM00421">
    <property type="entry name" value="HTH_LUXR"/>
    <property type="match status" value="1"/>
</dbReference>
<feature type="domain" description="HTH luxR-type" evidence="4">
    <location>
        <begin position="185"/>
        <end position="250"/>
    </location>
</feature>
<evidence type="ECO:0000256" key="3">
    <source>
        <dbReference type="ARBA" id="ARBA00023163"/>
    </source>
</evidence>
<dbReference type="CDD" id="cd06170">
    <property type="entry name" value="LuxR_C_like"/>
    <property type="match status" value="1"/>
</dbReference>
<dbReference type="Gene3D" id="1.10.10.10">
    <property type="entry name" value="Winged helix-like DNA-binding domain superfamily/Winged helix DNA-binding domain"/>
    <property type="match status" value="1"/>
</dbReference>
<dbReference type="GO" id="GO:0006355">
    <property type="term" value="P:regulation of DNA-templated transcription"/>
    <property type="evidence" value="ECO:0007669"/>
    <property type="project" value="InterPro"/>
</dbReference>
<dbReference type="InterPro" id="IPR036388">
    <property type="entry name" value="WH-like_DNA-bd_sf"/>
</dbReference>
<evidence type="ECO:0000259" key="4">
    <source>
        <dbReference type="PROSITE" id="PS50043"/>
    </source>
</evidence>
<dbReference type="PANTHER" id="PTHR44688">
    <property type="entry name" value="DNA-BINDING TRANSCRIPTIONAL ACTIVATOR DEVR_DOSR"/>
    <property type="match status" value="1"/>
</dbReference>
<dbReference type="SUPFAM" id="SSF46894">
    <property type="entry name" value="C-terminal effector domain of the bipartite response regulators"/>
    <property type="match status" value="1"/>
</dbReference>
<accession>A0A644Y059</accession>
<reference evidence="5" key="1">
    <citation type="submission" date="2019-08" db="EMBL/GenBank/DDBJ databases">
        <authorList>
            <person name="Kucharzyk K."/>
            <person name="Murdoch R.W."/>
            <person name="Higgins S."/>
            <person name="Loffler F."/>
        </authorList>
    </citation>
    <scope>NUCLEOTIDE SEQUENCE</scope>
</reference>
<sequence>MTTKDDFFIRENEIAFIPDEYYTPMKLYVQFLDAFARSTYKSIYVIDYYKKNFLYVSDNPLFLCGMPAEKVREMGYEFYINHVPESNLPLLLEINRAGFIFAENVSAENKMEYTLSYDFEIKQPMGKSLLINHKITPLLLTNDGKVWLALCTASLSSHPDIGNIEVTRNGHNTHWKYNLNTHCWEECTCANLKDCEKEVLYLSAQGYTMNDISERMYKSLNTIKGYKRQIFEKLDVGSITEAVSMAIINKKMI</sequence>
<dbReference type="PROSITE" id="PS50043">
    <property type="entry name" value="HTH_LUXR_2"/>
    <property type="match status" value="1"/>
</dbReference>
<evidence type="ECO:0000256" key="1">
    <source>
        <dbReference type="ARBA" id="ARBA00023015"/>
    </source>
</evidence>
<organism evidence="5">
    <name type="scientific">bioreactor metagenome</name>
    <dbReference type="NCBI Taxonomy" id="1076179"/>
    <lineage>
        <taxon>unclassified sequences</taxon>
        <taxon>metagenomes</taxon>
        <taxon>ecological metagenomes</taxon>
    </lineage>
</organism>
<evidence type="ECO:0000256" key="2">
    <source>
        <dbReference type="ARBA" id="ARBA00023125"/>
    </source>
</evidence>
<dbReference type="AlphaFoldDB" id="A0A644Y059"/>
<comment type="caution">
    <text evidence="5">The sequence shown here is derived from an EMBL/GenBank/DDBJ whole genome shotgun (WGS) entry which is preliminary data.</text>
</comment>
<dbReference type="EMBL" id="VSSQ01003687">
    <property type="protein sequence ID" value="MPM21880.1"/>
    <property type="molecule type" value="Genomic_DNA"/>
</dbReference>
<dbReference type="GO" id="GO:0003677">
    <property type="term" value="F:DNA binding"/>
    <property type="evidence" value="ECO:0007669"/>
    <property type="project" value="UniProtKB-KW"/>
</dbReference>
<keyword evidence="1" id="KW-0805">Transcription regulation</keyword>
<keyword evidence="3" id="KW-0804">Transcription</keyword>